<reference evidence="9 10" key="1">
    <citation type="submission" date="2024-05" db="EMBL/GenBank/DDBJ databases">
        <authorList>
            <person name="Wallberg A."/>
        </authorList>
    </citation>
    <scope>NUCLEOTIDE SEQUENCE [LARGE SCALE GENOMIC DNA]</scope>
</reference>
<keyword evidence="10" id="KW-1185">Reference proteome</keyword>
<keyword evidence="6" id="KW-0472">Membrane</keyword>
<dbReference type="PANTHER" id="PTHR10340">
    <property type="entry name" value="SPHINGOMYELIN PHOSPHODIESTERASE"/>
    <property type="match status" value="1"/>
</dbReference>
<accession>A0AAV2QYQ2</accession>
<evidence type="ECO:0000256" key="2">
    <source>
        <dbReference type="ARBA" id="ARBA00008234"/>
    </source>
</evidence>
<dbReference type="InterPro" id="IPR004843">
    <property type="entry name" value="Calcineurin-like_PHP"/>
</dbReference>
<feature type="transmembrane region" description="Helical" evidence="6">
    <location>
        <begin position="20"/>
        <end position="37"/>
    </location>
</feature>
<feature type="domain" description="Sphingomyelin phosphodiesterase C-terminal" evidence="8">
    <location>
        <begin position="322"/>
        <end position="428"/>
    </location>
</feature>
<dbReference type="GO" id="GO:0005615">
    <property type="term" value="C:extracellular space"/>
    <property type="evidence" value="ECO:0007669"/>
    <property type="project" value="TreeGrafter"/>
</dbReference>
<dbReference type="Pfam" id="PF19272">
    <property type="entry name" value="ASMase_C"/>
    <property type="match status" value="1"/>
</dbReference>
<comment type="similarity">
    <text evidence="2">Belongs to the acid sphingomyelinase family.</text>
</comment>
<protein>
    <recommendedName>
        <fullName evidence="11">Acid sphingomyelinase-like phosphodiesterase 3b</fullName>
    </recommendedName>
</protein>
<evidence type="ECO:0000256" key="4">
    <source>
        <dbReference type="ARBA" id="ARBA00022801"/>
    </source>
</evidence>
<dbReference type="AlphaFoldDB" id="A0AAV2QYQ2"/>
<proteinExistence type="inferred from homology"/>
<evidence type="ECO:0000256" key="3">
    <source>
        <dbReference type="ARBA" id="ARBA00022525"/>
    </source>
</evidence>
<organism evidence="9 10">
    <name type="scientific">Meganyctiphanes norvegica</name>
    <name type="common">Northern krill</name>
    <name type="synonym">Thysanopoda norvegica</name>
    <dbReference type="NCBI Taxonomy" id="48144"/>
    <lineage>
        <taxon>Eukaryota</taxon>
        <taxon>Metazoa</taxon>
        <taxon>Ecdysozoa</taxon>
        <taxon>Arthropoda</taxon>
        <taxon>Crustacea</taxon>
        <taxon>Multicrustacea</taxon>
        <taxon>Malacostraca</taxon>
        <taxon>Eumalacostraca</taxon>
        <taxon>Eucarida</taxon>
        <taxon>Euphausiacea</taxon>
        <taxon>Euphausiidae</taxon>
        <taxon>Meganyctiphanes</taxon>
    </lineage>
</organism>
<evidence type="ECO:0000256" key="1">
    <source>
        <dbReference type="ARBA" id="ARBA00004613"/>
    </source>
</evidence>
<sequence>MSAVSQKQNEVIVVLEFMKFWWFILFRNGVIGVLKFWRFILFRNGTYIISDELSSPMANGATLQDLRSCRRFEQYLLSIPSTHFRGSTEGLQDNSPIPGTWDDTAHVDDQYFSTEQVLSTIKTLTDLLKETFPNTLVYPVLGNHDYYPKSQLPPGMSDVQNGAADLWSDWLTVDNDDSALISFNSSGSYWMDVPGGSAVSIVGLNTLLWYKSNHNVNSDDEDPGQQFSWLQETLQHLAKRKRKVFLMGHIPPGTFERYQQTPQGFHWYQPKYNDRFIQIIVENSDVIKGQFFAHHHTDSFRLFFSESDGNGRFRHTSESRVPVSFQLLVPGVTPWKSSLSPETGANNPAIRLITYDDQTGQVLDILTYYLELDAANTAGEAKWELLYSFKNTYGLETITPQALYDVAKSIKPKISSIKSHYPKNSICCFQNYQDLLQFENCEGPYWPLTNQLNFRHFLDGQERSDTPSSTLNRWLHMIFITLRI</sequence>
<keyword evidence="5" id="KW-0325">Glycoprotein</keyword>
<dbReference type="PANTHER" id="PTHR10340:SF57">
    <property type="entry name" value="METALLOPHOS DOMAIN-CONTAINING PROTEIN"/>
    <property type="match status" value="1"/>
</dbReference>
<gene>
    <name evidence="9" type="ORF">MNOR_LOCUS17729</name>
</gene>
<evidence type="ECO:0000313" key="9">
    <source>
        <dbReference type="EMBL" id="CAL4104192.1"/>
    </source>
</evidence>
<feature type="domain" description="Calcineurin-like phosphoesterase" evidence="7">
    <location>
        <begin position="127"/>
        <end position="297"/>
    </location>
</feature>
<dbReference type="GO" id="GO:0008081">
    <property type="term" value="F:phosphoric diester hydrolase activity"/>
    <property type="evidence" value="ECO:0007669"/>
    <property type="project" value="TreeGrafter"/>
</dbReference>
<keyword evidence="6" id="KW-0812">Transmembrane</keyword>
<evidence type="ECO:0000259" key="8">
    <source>
        <dbReference type="Pfam" id="PF19272"/>
    </source>
</evidence>
<comment type="caution">
    <text evidence="9">The sequence shown here is derived from an EMBL/GenBank/DDBJ whole genome shotgun (WGS) entry which is preliminary data.</text>
</comment>
<evidence type="ECO:0000256" key="5">
    <source>
        <dbReference type="ARBA" id="ARBA00023180"/>
    </source>
</evidence>
<feature type="non-terminal residue" evidence="9">
    <location>
        <position position="484"/>
    </location>
</feature>
<dbReference type="Proteomes" id="UP001497623">
    <property type="component" value="Unassembled WGS sequence"/>
</dbReference>
<dbReference type="Pfam" id="PF00149">
    <property type="entry name" value="Metallophos"/>
    <property type="match status" value="1"/>
</dbReference>
<evidence type="ECO:0000259" key="7">
    <source>
        <dbReference type="Pfam" id="PF00149"/>
    </source>
</evidence>
<keyword evidence="3" id="KW-0964">Secreted</keyword>
<dbReference type="EMBL" id="CAXKWB010012317">
    <property type="protein sequence ID" value="CAL4104192.1"/>
    <property type="molecule type" value="Genomic_DNA"/>
</dbReference>
<dbReference type="SUPFAM" id="SSF56300">
    <property type="entry name" value="Metallo-dependent phosphatases"/>
    <property type="match status" value="1"/>
</dbReference>
<dbReference type="InterPro" id="IPR045473">
    <property type="entry name" value="ASM_C"/>
</dbReference>
<keyword evidence="6" id="KW-1133">Transmembrane helix</keyword>
<evidence type="ECO:0000256" key="6">
    <source>
        <dbReference type="SAM" id="Phobius"/>
    </source>
</evidence>
<name>A0AAV2QYQ2_MEGNR</name>
<comment type="subcellular location">
    <subcellularLocation>
        <location evidence="1">Secreted</location>
    </subcellularLocation>
</comment>
<evidence type="ECO:0008006" key="11">
    <source>
        <dbReference type="Google" id="ProtNLM"/>
    </source>
</evidence>
<dbReference type="InterPro" id="IPR029052">
    <property type="entry name" value="Metallo-depent_PP-like"/>
</dbReference>
<keyword evidence="4" id="KW-0378">Hydrolase</keyword>
<evidence type="ECO:0000313" key="10">
    <source>
        <dbReference type="Proteomes" id="UP001497623"/>
    </source>
</evidence>
<dbReference type="Gene3D" id="3.60.21.10">
    <property type="match status" value="1"/>
</dbReference>